<feature type="transmembrane region" description="Helical" evidence="1">
    <location>
        <begin position="73"/>
        <end position="94"/>
    </location>
</feature>
<feature type="transmembrane region" description="Helical" evidence="1">
    <location>
        <begin position="190"/>
        <end position="209"/>
    </location>
</feature>
<evidence type="ECO:0000313" key="3">
    <source>
        <dbReference type="Proteomes" id="UP000545507"/>
    </source>
</evidence>
<keyword evidence="1" id="KW-0812">Transmembrane</keyword>
<evidence type="ECO:0000313" key="2">
    <source>
        <dbReference type="EMBL" id="NWF48596.1"/>
    </source>
</evidence>
<gene>
    <name evidence="2" type="ORF">F3K02_25540</name>
</gene>
<dbReference type="AlphaFoldDB" id="A0A7Y8H1X5"/>
<reference evidence="2 3" key="1">
    <citation type="submission" date="2019-09" db="EMBL/GenBank/DDBJ databases">
        <title>Hydrogenophaga aromatica sp. nov., isolated from a para-xylene-degrading enrichment culture.</title>
        <authorList>
            <person name="Tancsics A."/>
            <person name="Banerjee S."/>
        </authorList>
    </citation>
    <scope>NUCLEOTIDE SEQUENCE [LARGE SCALE GENOMIC DNA]</scope>
    <source>
        <strain evidence="2 3">D2P1</strain>
    </source>
</reference>
<name>A0A7Y8H1X5_9BURK</name>
<keyword evidence="1" id="KW-1133">Transmembrane helix</keyword>
<organism evidence="2 3">
    <name type="scientific">Hydrogenophaga aromaticivorans</name>
    <dbReference type="NCBI Taxonomy" id="2610898"/>
    <lineage>
        <taxon>Bacteria</taxon>
        <taxon>Pseudomonadati</taxon>
        <taxon>Pseudomonadota</taxon>
        <taxon>Betaproteobacteria</taxon>
        <taxon>Burkholderiales</taxon>
        <taxon>Comamonadaceae</taxon>
        <taxon>Hydrogenophaga</taxon>
    </lineage>
</organism>
<keyword evidence="3" id="KW-1185">Reference proteome</keyword>
<keyword evidence="1" id="KW-0472">Membrane</keyword>
<protein>
    <submittedName>
        <fullName evidence="2">Uncharacterized protein</fullName>
    </submittedName>
</protein>
<feature type="transmembrane region" description="Helical" evidence="1">
    <location>
        <begin position="43"/>
        <end position="61"/>
    </location>
</feature>
<proteinExistence type="predicted"/>
<dbReference type="EMBL" id="VYGV01000028">
    <property type="protein sequence ID" value="NWF48596.1"/>
    <property type="molecule type" value="Genomic_DNA"/>
</dbReference>
<dbReference type="Proteomes" id="UP000545507">
    <property type="component" value="Unassembled WGS sequence"/>
</dbReference>
<sequence length="212" mass="24257">MTDSDPGDPLLEWNRLNKENAEHGFVSGLFQSMSETSPLVEKFSMWLLAGTGATAALLITQIESVLPYLSESGFKICLIVLVLSALLGFIAKYYSLRCEIQTKVQSKFMELVKPVLDKHEKDEDRIKEYAKQKGVTLQTDIDLSRIMNEFSRPFPFWVKWLISRKIQKTSGDRQAGFHIAVKAYMSQIRWTFFQALLFIAFILTATWYANAI</sequence>
<evidence type="ECO:0000256" key="1">
    <source>
        <dbReference type="SAM" id="Phobius"/>
    </source>
</evidence>
<accession>A0A7Y8H1X5</accession>
<comment type="caution">
    <text evidence="2">The sequence shown here is derived from an EMBL/GenBank/DDBJ whole genome shotgun (WGS) entry which is preliminary data.</text>
</comment>
<dbReference type="RefSeq" id="WP_177139332.1">
    <property type="nucleotide sequence ID" value="NZ_VYGV01000028.1"/>
</dbReference>